<dbReference type="EMBL" id="DF820470">
    <property type="protein sequence ID" value="GAK59515.1"/>
    <property type="molecule type" value="Genomic_DNA"/>
</dbReference>
<evidence type="ECO:0000313" key="3">
    <source>
        <dbReference type="Proteomes" id="UP000030661"/>
    </source>
</evidence>
<keyword evidence="1" id="KW-0732">Signal</keyword>
<reference evidence="2" key="1">
    <citation type="journal article" date="2015" name="PeerJ">
        <title>First genomic representation of candidate bacterial phylum KSB3 points to enhanced environmental sensing as a trigger of wastewater bulking.</title>
        <authorList>
            <person name="Sekiguchi Y."/>
            <person name="Ohashi A."/>
            <person name="Parks D.H."/>
            <person name="Yamauchi T."/>
            <person name="Tyson G.W."/>
            <person name="Hugenholtz P."/>
        </authorList>
    </citation>
    <scope>NUCLEOTIDE SEQUENCE [LARGE SCALE GENOMIC DNA]</scope>
</reference>
<protein>
    <submittedName>
        <fullName evidence="2">ABC-type dipeptide transport system, periplasmic component</fullName>
    </submittedName>
</protein>
<feature type="chain" id="PRO_5001755516" evidence="1">
    <location>
        <begin position="27"/>
        <end position="68"/>
    </location>
</feature>
<dbReference type="HOGENOM" id="CLU_2785465_0_0_0"/>
<name>A0A081C4L0_VECG1</name>
<gene>
    <name evidence="2" type="ORF">U27_06500</name>
</gene>
<evidence type="ECO:0000256" key="1">
    <source>
        <dbReference type="SAM" id="SignalP"/>
    </source>
</evidence>
<proteinExistence type="predicted"/>
<accession>A0A081C4L0</accession>
<keyword evidence="3" id="KW-1185">Reference proteome</keyword>
<feature type="signal peptide" evidence="1">
    <location>
        <begin position="1"/>
        <end position="26"/>
    </location>
</feature>
<dbReference type="AlphaFoldDB" id="A0A081C4L0"/>
<organism evidence="2">
    <name type="scientific">Vecturithrix granuli</name>
    <dbReference type="NCBI Taxonomy" id="1499967"/>
    <lineage>
        <taxon>Bacteria</taxon>
        <taxon>Candidatus Moduliflexota</taxon>
        <taxon>Candidatus Vecturitrichia</taxon>
        <taxon>Candidatus Vecturitrichales</taxon>
        <taxon>Candidatus Vecturitrichaceae</taxon>
        <taxon>Candidatus Vecturithrix</taxon>
    </lineage>
</organism>
<evidence type="ECO:0000313" key="2">
    <source>
        <dbReference type="EMBL" id="GAK59515.1"/>
    </source>
</evidence>
<dbReference type="Proteomes" id="UP000030661">
    <property type="component" value="Unassembled WGS sequence"/>
</dbReference>
<sequence length="68" mass="7661">MRKLKLLCVSVIVLAAMFLMNGLAMAAPTVVVYGTTERVTDMDPANAYDFHTWEIFYNSLYAVDKKVL</sequence>